<comment type="caution">
    <text evidence="2">The sequence shown here is derived from an EMBL/GenBank/DDBJ whole genome shotgun (WGS) entry which is preliminary data.</text>
</comment>
<sequence length="783" mass="87362">MLNSISGIDKSKEHQSEAESDKEVAENAAEQEIVSGPVEIFPDMAQENIEGNGLQSTELPMEPVSLQEIQTTTTEVKQVHVSTMETEEPEPQDQLELESPIFQVLEELTEVRNGTETTSSPESETSIKDQISPKHSNDHSLDVNGDSIAEIRMEPKSRDDDPEMLHWEERCFNNEIPLLASEETETLEPPVKKRLRRRMGMCGLGDRKRKFPFDGQHCRQGFIGRQMEEGNKDLLHRSALENDGEWRMTTPMDHQEATSPACEENEGVFKEDSGAEVIDTKRRTEKEETRLRNVSEDIAVKNDERTADESHQGSGDFLEKGMLEEKNGTVIMDSNGTAGELVLEDISTGVERTLLRPTIGKIPKMFQGEMSAPASDNDFEKETDVEPNVPGKMIDSGQDIEFNLKHDVLHEQDIEFNLKHLHADAEVDEEPEEPSSKVQGATVEMSKGSVTITKESREALTDMEKNEMEIEEHCPSNMATFKKPGPHGPEAGGPTEECLNPFVHVDIMSIMTIASSEIQTAGGPGGNNQLATGVLEITEPPGGDADDSKGIIDSTAPPAGQEIHLHSLSEKNSPETTVTPRAFEQHVHNSTLTPTGEELPQETCPDLCVPSSFFSMTDSQIHKIALSMDLNMEPEDESVPENHDHQEDATELVRGLIRELSSLNRTVMTAHREMELVRRGKPLNRRHRGPRHAETNCGITSSDVTIESRQVVLNSTPENIKADRAAIMRRPHLSVSHHRRVEAFFRNDAPMSMWDTIMMSELNLHKKHISNPQENRNAQETHG</sequence>
<name>A0AAD5A067_SILAS</name>
<reference evidence="2" key="1">
    <citation type="submission" date="2018-07" db="EMBL/GenBank/DDBJ databases">
        <title>Comparative genomics of catfishes provides insights into carnivory and benthic adaptation.</title>
        <authorList>
            <person name="Zhang Y."/>
            <person name="Wang D."/>
            <person name="Peng Z."/>
            <person name="Zheng S."/>
            <person name="Shao F."/>
            <person name="Tao W."/>
        </authorList>
    </citation>
    <scope>NUCLEOTIDE SEQUENCE</scope>
    <source>
        <strain evidence="2">Chongqing</strain>
    </source>
</reference>
<feature type="compositionally biased region" description="Basic and acidic residues" evidence="1">
    <location>
        <begin position="125"/>
        <end position="141"/>
    </location>
</feature>
<feature type="region of interest" description="Disordered" evidence="1">
    <location>
        <begin position="111"/>
        <end position="143"/>
    </location>
</feature>
<dbReference type="GO" id="GO:1990918">
    <property type="term" value="P:double-strand break repair involved in meiotic recombination"/>
    <property type="evidence" value="ECO:0007669"/>
    <property type="project" value="InterPro"/>
</dbReference>
<dbReference type="Proteomes" id="UP001205998">
    <property type="component" value="Unassembled WGS sequence"/>
</dbReference>
<evidence type="ECO:0000256" key="1">
    <source>
        <dbReference type="SAM" id="MobiDB-lite"/>
    </source>
</evidence>
<evidence type="ECO:0000313" key="3">
    <source>
        <dbReference type="Proteomes" id="UP001205998"/>
    </source>
</evidence>
<protein>
    <submittedName>
        <fullName evidence="2">Uncharacterized protein</fullName>
    </submittedName>
</protein>
<feature type="compositionally biased region" description="Basic and acidic residues" evidence="1">
    <location>
        <begin position="9"/>
        <end position="25"/>
    </location>
</feature>
<gene>
    <name evidence="2" type="ORF">C0J50_1693</name>
</gene>
<dbReference type="InterPro" id="IPR031441">
    <property type="entry name" value="Brme1"/>
</dbReference>
<feature type="compositionally biased region" description="Acidic residues" evidence="1">
    <location>
        <begin position="85"/>
        <end position="96"/>
    </location>
</feature>
<feature type="compositionally biased region" description="Low complexity" evidence="1">
    <location>
        <begin position="115"/>
        <end position="124"/>
    </location>
</feature>
<organism evidence="2 3">
    <name type="scientific">Silurus asotus</name>
    <name type="common">Amur catfish</name>
    <name type="synonym">Parasilurus asotus</name>
    <dbReference type="NCBI Taxonomy" id="30991"/>
    <lineage>
        <taxon>Eukaryota</taxon>
        <taxon>Metazoa</taxon>
        <taxon>Chordata</taxon>
        <taxon>Craniata</taxon>
        <taxon>Vertebrata</taxon>
        <taxon>Euteleostomi</taxon>
        <taxon>Actinopterygii</taxon>
        <taxon>Neopterygii</taxon>
        <taxon>Teleostei</taxon>
        <taxon>Ostariophysi</taxon>
        <taxon>Siluriformes</taxon>
        <taxon>Siluridae</taxon>
        <taxon>Silurus</taxon>
    </lineage>
</organism>
<proteinExistence type="predicted"/>
<feature type="region of interest" description="Disordered" evidence="1">
    <location>
        <begin position="75"/>
        <end position="96"/>
    </location>
</feature>
<feature type="region of interest" description="Disordered" evidence="1">
    <location>
        <begin position="1"/>
        <end position="34"/>
    </location>
</feature>
<evidence type="ECO:0000313" key="2">
    <source>
        <dbReference type="EMBL" id="KAI5607382.1"/>
    </source>
</evidence>
<dbReference type="Pfam" id="PF15710">
    <property type="entry name" value="Brme1"/>
    <property type="match status" value="1"/>
</dbReference>
<dbReference type="EMBL" id="MU591762">
    <property type="protein sequence ID" value="KAI5607382.1"/>
    <property type="molecule type" value="Genomic_DNA"/>
</dbReference>
<keyword evidence="3" id="KW-1185">Reference proteome</keyword>
<feature type="region of interest" description="Disordered" evidence="1">
    <location>
        <begin position="370"/>
        <end position="391"/>
    </location>
</feature>
<feature type="compositionally biased region" description="Polar residues" evidence="1">
    <location>
        <begin position="75"/>
        <end position="84"/>
    </location>
</feature>
<accession>A0AAD5A067</accession>
<dbReference type="AlphaFoldDB" id="A0AAD5A067"/>